<dbReference type="InterPro" id="IPR016143">
    <property type="entry name" value="Citrate_synth-like_sm_a-sub"/>
</dbReference>
<reference evidence="8 9" key="1">
    <citation type="submission" date="2018-06" db="EMBL/GenBank/DDBJ databases">
        <title>Thermoflavimicrobium daqus sp. nov., a thermophilic microbe isolated from Moutai-flavour Daqu.</title>
        <authorList>
            <person name="Wang X."/>
            <person name="Zhou H."/>
        </authorList>
    </citation>
    <scope>NUCLEOTIDE SEQUENCE [LARGE SCALE GENOMIC DNA]</scope>
    <source>
        <strain evidence="8 9">FBKL4.011</strain>
    </source>
</reference>
<evidence type="ECO:0000256" key="5">
    <source>
        <dbReference type="PIRNR" id="PIRNR001369"/>
    </source>
</evidence>
<feature type="active site" evidence="6">
    <location>
        <position position="251"/>
    </location>
</feature>
<organism evidence="8 9">
    <name type="scientific">Thermoflavimicrobium daqui</name>
    <dbReference type="NCBI Taxonomy" id="2137476"/>
    <lineage>
        <taxon>Bacteria</taxon>
        <taxon>Bacillati</taxon>
        <taxon>Bacillota</taxon>
        <taxon>Bacilli</taxon>
        <taxon>Bacillales</taxon>
        <taxon>Thermoactinomycetaceae</taxon>
        <taxon>Thermoflavimicrobium</taxon>
    </lineage>
</organism>
<dbReference type="Gene3D" id="1.10.580.10">
    <property type="entry name" value="Citrate Synthase, domain 1"/>
    <property type="match status" value="1"/>
</dbReference>
<evidence type="ECO:0000256" key="6">
    <source>
        <dbReference type="PIRSR" id="PIRSR001369-1"/>
    </source>
</evidence>
<keyword evidence="3 5" id="KW-0808">Transferase</keyword>
<feature type="active site" evidence="6">
    <location>
        <position position="306"/>
    </location>
</feature>
<dbReference type="PANTHER" id="PTHR11739:SF23">
    <property type="entry name" value="CITRATE SYNTHASE 2-RELATED"/>
    <property type="match status" value="1"/>
</dbReference>
<dbReference type="InterPro" id="IPR016142">
    <property type="entry name" value="Citrate_synth-like_lrg_a-sub"/>
</dbReference>
<dbReference type="InterPro" id="IPR019810">
    <property type="entry name" value="Citrate_synthase_AS"/>
</dbReference>
<gene>
    <name evidence="8" type="ORF">DL897_06230</name>
</gene>
<dbReference type="SUPFAM" id="SSF48256">
    <property type="entry name" value="Citrate synthase"/>
    <property type="match status" value="1"/>
</dbReference>
<dbReference type="RefSeq" id="WP_113658286.1">
    <property type="nucleotide sequence ID" value="NZ_KZ845665.1"/>
</dbReference>
<evidence type="ECO:0000256" key="2">
    <source>
        <dbReference type="ARBA" id="ARBA00010566"/>
    </source>
</evidence>
<dbReference type="Pfam" id="PF00285">
    <property type="entry name" value="Citrate_synt"/>
    <property type="match status" value="1"/>
</dbReference>
<dbReference type="GO" id="GO:0005975">
    <property type="term" value="P:carbohydrate metabolic process"/>
    <property type="evidence" value="ECO:0007669"/>
    <property type="project" value="TreeGrafter"/>
</dbReference>
<dbReference type="InterPro" id="IPR002020">
    <property type="entry name" value="Citrate_synthase"/>
</dbReference>
<dbReference type="NCBIfam" id="NF009005">
    <property type="entry name" value="PRK12350.1"/>
    <property type="match status" value="1"/>
</dbReference>
<dbReference type="InterPro" id="IPR036969">
    <property type="entry name" value="Citrate_synthase_sf"/>
</dbReference>
<comment type="caution">
    <text evidence="8">The sequence shown here is derived from an EMBL/GenBank/DDBJ whole genome shotgun (WGS) entry which is preliminary data.</text>
</comment>
<comment type="similarity">
    <text evidence="2 5 7">Belongs to the citrate synthase family.</text>
</comment>
<accession>A0A364K635</accession>
<evidence type="ECO:0000313" key="9">
    <source>
        <dbReference type="Proteomes" id="UP000251213"/>
    </source>
</evidence>
<dbReference type="EMBL" id="QJKK01000003">
    <property type="protein sequence ID" value="RAL25672.1"/>
    <property type="molecule type" value="Genomic_DNA"/>
</dbReference>
<dbReference type="Gene3D" id="1.10.230.10">
    <property type="entry name" value="Cytochrome P450-Terp, domain 2"/>
    <property type="match status" value="1"/>
</dbReference>
<reference evidence="8 9" key="2">
    <citation type="submission" date="2018-06" db="EMBL/GenBank/DDBJ databases">
        <authorList>
            <person name="Zhirakovskaya E."/>
        </authorList>
    </citation>
    <scope>NUCLEOTIDE SEQUENCE [LARGE SCALE GENOMIC DNA]</scope>
    <source>
        <strain evidence="8 9">FBKL4.011</strain>
    </source>
</reference>
<dbReference type="GO" id="GO:0006099">
    <property type="term" value="P:tricarboxylic acid cycle"/>
    <property type="evidence" value="ECO:0007669"/>
    <property type="project" value="UniProtKB-UniPathway"/>
</dbReference>
<comment type="pathway">
    <text evidence="1">Carbohydrate metabolism; tricarboxylic acid cycle.</text>
</comment>
<dbReference type="GO" id="GO:0036440">
    <property type="term" value="F:citrate synthase activity"/>
    <property type="evidence" value="ECO:0007669"/>
    <property type="project" value="UniProtKB-EC"/>
</dbReference>
<dbReference type="AlphaFoldDB" id="A0A364K635"/>
<dbReference type="PRINTS" id="PR00143">
    <property type="entry name" value="CITRTSNTHASE"/>
</dbReference>
<evidence type="ECO:0000256" key="7">
    <source>
        <dbReference type="RuleBase" id="RU003406"/>
    </source>
</evidence>
<sequence length="362" mass="41227">MRVNAGLEGIVVADTEISHVNGEEGQLIYRGYDVKQLARKITYEQVVHLLWKGDLPQQKEEDSWTKIWKEAYELTEEWIEFLKIIPKEVDMLSSLRSILATLDEPASPPTMAQAIKFLVSVPMIIAARYRLLQDLSIVHPRKDLSFAANYLYMLRGEIPSTAHVQGLDAYLVLTAEHGFNASTFTARVVTSTESDLISAIIAAIGALKGKLHGGAPLEVADMLEEIREVNRAEKWMREKLENREKLMGFGHRVYKTMDPRAEALRDVVQKNAKNEPWFQFAVQTEQIALALLKEYKPHRQIYTNVEFYTAAILKAIRLPKELYVPTFAVSRTAGWIAHILEQANHNRIIRPSARYVGCKDKK</sequence>
<dbReference type="InterPro" id="IPR024176">
    <property type="entry name" value="Citrate_synthase_bac-typ"/>
</dbReference>
<dbReference type="UniPathway" id="UPA00223"/>
<dbReference type="PROSITE" id="PS00480">
    <property type="entry name" value="CITRATE_SYNTHASE"/>
    <property type="match status" value="1"/>
</dbReference>
<protein>
    <recommendedName>
        <fullName evidence="5">Citrate synthase</fullName>
    </recommendedName>
</protein>
<proteinExistence type="inferred from homology"/>
<name>A0A364K635_9BACL</name>
<keyword evidence="9" id="KW-1185">Reference proteome</keyword>
<evidence type="ECO:0000256" key="3">
    <source>
        <dbReference type="ARBA" id="ARBA00022679"/>
    </source>
</evidence>
<dbReference type="PANTHER" id="PTHR11739">
    <property type="entry name" value="CITRATE SYNTHASE"/>
    <property type="match status" value="1"/>
</dbReference>
<dbReference type="PIRSF" id="PIRSF001369">
    <property type="entry name" value="Citrate_synth"/>
    <property type="match status" value="1"/>
</dbReference>
<comment type="catalytic activity">
    <reaction evidence="4">
        <text>oxaloacetate + acetyl-CoA + H2O = citrate + CoA + H(+)</text>
        <dbReference type="Rhea" id="RHEA:16845"/>
        <dbReference type="ChEBI" id="CHEBI:15377"/>
        <dbReference type="ChEBI" id="CHEBI:15378"/>
        <dbReference type="ChEBI" id="CHEBI:16452"/>
        <dbReference type="ChEBI" id="CHEBI:16947"/>
        <dbReference type="ChEBI" id="CHEBI:57287"/>
        <dbReference type="ChEBI" id="CHEBI:57288"/>
        <dbReference type="EC" id="2.3.3.16"/>
    </reaction>
</comment>
<dbReference type="OrthoDB" id="9800864at2"/>
<evidence type="ECO:0000256" key="1">
    <source>
        <dbReference type="ARBA" id="ARBA00005163"/>
    </source>
</evidence>
<evidence type="ECO:0000313" key="8">
    <source>
        <dbReference type="EMBL" id="RAL25672.1"/>
    </source>
</evidence>
<dbReference type="GO" id="GO:0005829">
    <property type="term" value="C:cytosol"/>
    <property type="evidence" value="ECO:0007669"/>
    <property type="project" value="TreeGrafter"/>
</dbReference>
<evidence type="ECO:0000256" key="4">
    <source>
        <dbReference type="ARBA" id="ARBA00049288"/>
    </source>
</evidence>
<dbReference type="Proteomes" id="UP000251213">
    <property type="component" value="Unassembled WGS sequence"/>
</dbReference>